<evidence type="ECO:0000256" key="7">
    <source>
        <dbReference type="ARBA" id="ARBA00022840"/>
    </source>
</evidence>
<gene>
    <name evidence="11" type="ORF">FHX75_15262</name>
</gene>
<evidence type="ECO:0000256" key="1">
    <source>
        <dbReference type="ARBA" id="ARBA00000085"/>
    </source>
</evidence>
<dbReference type="InterPro" id="IPR055558">
    <property type="entry name" value="DUF7134"/>
</dbReference>
<dbReference type="PANTHER" id="PTHR24421:SF10">
    <property type="entry name" value="NITRATE_NITRITE SENSOR PROTEIN NARQ"/>
    <property type="match status" value="1"/>
</dbReference>
<dbReference type="Gene3D" id="1.20.5.1930">
    <property type="match status" value="1"/>
</dbReference>
<keyword evidence="9" id="KW-1133">Transmembrane helix</keyword>
<protein>
    <recommendedName>
        <fullName evidence="2">histidine kinase</fullName>
        <ecNumber evidence="2">2.7.13.3</ecNumber>
    </recommendedName>
</protein>
<dbReference type="Pfam" id="PF23539">
    <property type="entry name" value="DUF7134"/>
    <property type="match status" value="1"/>
</dbReference>
<dbReference type="PANTHER" id="PTHR24421">
    <property type="entry name" value="NITRATE/NITRITE SENSOR PROTEIN NARX-RELATED"/>
    <property type="match status" value="1"/>
</dbReference>
<feature type="transmembrane region" description="Helical" evidence="9">
    <location>
        <begin position="138"/>
        <end position="159"/>
    </location>
</feature>
<evidence type="ECO:0000256" key="5">
    <source>
        <dbReference type="ARBA" id="ARBA00022741"/>
    </source>
</evidence>
<dbReference type="AlphaFoldDB" id="A0A561VHS4"/>
<dbReference type="Pfam" id="PF07730">
    <property type="entry name" value="HisKA_3"/>
    <property type="match status" value="1"/>
</dbReference>
<feature type="transmembrane region" description="Helical" evidence="9">
    <location>
        <begin position="111"/>
        <end position="131"/>
    </location>
</feature>
<keyword evidence="5" id="KW-0547">Nucleotide-binding</keyword>
<keyword evidence="12" id="KW-1185">Reference proteome</keyword>
<keyword evidence="3" id="KW-0597">Phosphoprotein</keyword>
<evidence type="ECO:0000256" key="6">
    <source>
        <dbReference type="ARBA" id="ARBA00022777"/>
    </source>
</evidence>
<dbReference type="GO" id="GO:0005524">
    <property type="term" value="F:ATP binding"/>
    <property type="evidence" value="ECO:0007669"/>
    <property type="project" value="UniProtKB-KW"/>
</dbReference>
<dbReference type="GO" id="GO:0016020">
    <property type="term" value="C:membrane"/>
    <property type="evidence" value="ECO:0007669"/>
    <property type="project" value="InterPro"/>
</dbReference>
<reference evidence="11 12" key="1">
    <citation type="submission" date="2019-06" db="EMBL/GenBank/DDBJ databases">
        <title>Sequencing the genomes of 1000 actinobacteria strains.</title>
        <authorList>
            <person name="Klenk H.-P."/>
        </authorList>
    </citation>
    <scope>NUCLEOTIDE SEQUENCE [LARGE SCALE GENOMIC DNA]</scope>
    <source>
        <strain evidence="11 12">DSM 102131</strain>
    </source>
</reference>
<evidence type="ECO:0000256" key="3">
    <source>
        <dbReference type="ARBA" id="ARBA00022553"/>
    </source>
</evidence>
<dbReference type="SUPFAM" id="SSF55874">
    <property type="entry name" value="ATPase domain of HSP90 chaperone/DNA topoisomerase II/histidine kinase"/>
    <property type="match status" value="1"/>
</dbReference>
<evidence type="ECO:0000256" key="8">
    <source>
        <dbReference type="ARBA" id="ARBA00023012"/>
    </source>
</evidence>
<dbReference type="EMBL" id="VIXA01000005">
    <property type="protein sequence ID" value="TWG11170.1"/>
    <property type="molecule type" value="Genomic_DNA"/>
</dbReference>
<dbReference type="CDD" id="cd16917">
    <property type="entry name" value="HATPase_UhpB-NarQ-NarX-like"/>
    <property type="match status" value="1"/>
</dbReference>
<keyword evidence="4" id="KW-0808">Transferase</keyword>
<keyword evidence="6 11" id="KW-0418">Kinase</keyword>
<proteinExistence type="predicted"/>
<keyword evidence="8" id="KW-0902">Two-component regulatory system</keyword>
<name>A0A561VHS4_9ACTN</name>
<dbReference type="GO" id="GO:0000155">
    <property type="term" value="F:phosphorelay sensor kinase activity"/>
    <property type="evidence" value="ECO:0007669"/>
    <property type="project" value="InterPro"/>
</dbReference>
<dbReference type="InterPro" id="IPR036890">
    <property type="entry name" value="HATPase_C_sf"/>
</dbReference>
<organism evidence="11 12">
    <name type="scientific">Micromonospora palomenae</name>
    <dbReference type="NCBI Taxonomy" id="1461247"/>
    <lineage>
        <taxon>Bacteria</taxon>
        <taxon>Bacillati</taxon>
        <taxon>Actinomycetota</taxon>
        <taxon>Actinomycetes</taxon>
        <taxon>Micromonosporales</taxon>
        <taxon>Micromonosporaceae</taxon>
        <taxon>Micromonospora</taxon>
    </lineage>
</organism>
<dbReference type="InterPro" id="IPR011712">
    <property type="entry name" value="Sig_transdc_His_kin_sub3_dim/P"/>
</dbReference>
<dbReference type="InterPro" id="IPR003594">
    <property type="entry name" value="HATPase_dom"/>
</dbReference>
<keyword evidence="9" id="KW-0472">Membrane</keyword>
<keyword evidence="7" id="KW-0067">ATP-binding</keyword>
<comment type="catalytic activity">
    <reaction evidence="1">
        <text>ATP + protein L-histidine = ADP + protein N-phospho-L-histidine.</text>
        <dbReference type="EC" id="2.7.13.3"/>
    </reaction>
</comment>
<feature type="domain" description="Histidine kinase/HSP90-like ATPase" evidence="10">
    <location>
        <begin position="286"/>
        <end position="375"/>
    </location>
</feature>
<dbReference type="Gene3D" id="3.30.565.10">
    <property type="entry name" value="Histidine kinase-like ATPase, C-terminal domain"/>
    <property type="match status" value="1"/>
</dbReference>
<accession>A0A561VHS4</accession>
<evidence type="ECO:0000256" key="4">
    <source>
        <dbReference type="ARBA" id="ARBA00022679"/>
    </source>
</evidence>
<dbReference type="Pfam" id="PF02518">
    <property type="entry name" value="HATPase_c"/>
    <property type="match status" value="1"/>
</dbReference>
<dbReference type="SMART" id="SM00387">
    <property type="entry name" value="HATPase_c"/>
    <property type="match status" value="1"/>
</dbReference>
<evidence type="ECO:0000256" key="9">
    <source>
        <dbReference type="SAM" id="Phobius"/>
    </source>
</evidence>
<evidence type="ECO:0000259" key="10">
    <source>
        <dbReference type="SMART" id="SM00387"/>
    </source>
</evidence>
<keyword evidence="9" id="KW-0812">Transmembrane</keyword>
<evidence type="ECO:0000256" key="2">
    <source>
        <dbReference type="ARBA" id="ARBA00012438"/>
    </source>
</evidence>
<dbReference type="GO" id="GO:0046983">
    <property type="term" value="F:protein dimerization activity"/>
    <property type="evidence" value="ECO:0007669"/>
    <property type="project" value="InterPro"/>
</dbReference>
<sequence>MTGMRLREHSGGRRQEAAADLALAVVLLLLGLLATGPAGRNQPGTTPVDAGCLALVTVATLALTGRRLAPRATLAVVTVAVSSYLVLGYPYGPVLLTFLVAVYTVAVRLPIRPAAVAAAAALAVILVHVFWSRGASPGLPGVLPGSAWVVVPFALGVAVRTNRETVARARAEQARRQADEERLRIAQEVHDVVGHGLAAISMQADIALHLMPKRPEQAEAALTAISRTSREALDELRVTLGAVRRGTERGPVPGLARLDALRERLAGAGLAVDLRVTGEPRPLPGAVDLAAYRVVQEALTNVLRHARVAAARVRVDYGREELVVEVTDRGVGAPGAAGHGLAGMRERVTALGGSLTAGPGPDGGFRVSARLPVEARR</sequence>
<dbReference type="InterPro" id="IPR050482">
    <property type="entry name" value="Sensor_HK_TwoCompSys"/>
</dbReference>
<dbReference type="EC" id="2.7.13.3" evidence="2"/>
<dbReference type="Proteomes" id="UP000319927">
    <property type="component" value="Unassembled WGS sequence"/>
</dbReference>
<evidence type="ECO:0000313" key="12">
    <source>
        <dbReference type="Proteomes" id="UP000319927"/>
    </source>
</evidence>
<comment type="caution">
    <text evidence="11">The sequence shown here is derived from an EMBL/GenBank/DDBJ whole genome shotgun (WGS) entry which is preliminary data.</text>
</comment>
<evidence type="ECO:0000313" key="11">
    <source>
        <dbReference type="EMBL" id="TWG11170.1"/>
    </source>
</evidence>